<keyword evidence="2" id="KW-1185">Reference proteome</keyword>
<evidence type="ECO:0000313" key="1">
    <source>
        <dbReference type="EMBL" id="AZU62560.1"/>
    </source>
</evidence>
<reference evidence="1 2" key="1">
    <citation type="submission" date="2017-07" db="EMBL/GenBank/DDBJ databases">
        <title>The complete genome sequence of Bacillus mesonae strain H20-5, an efficient strain improving plant abiotic stress resistance.</title>
        <authorList>
            <person name="Kim S.Y."/>
            <person name="Song H."/>
            <person name="Sang M.K."/>
            <person name="Weon H.-Y."/>
            <person name="Song J."/>
        </authorList>
    </citation>
    <scope>NUCLEOTIDE SEQUENCE [LARGE SCALE GENOMIC DNA]</scope>
    <source>
        <strain evidence="1 2">H20-5</strain>
    </source>
</reference>
<gene>
    <name evidence="1" type="ORF">CHR53_15490</name>
</gene>
<dbReference type="Proteomes" id="UP000282892">
    <property type="component" value="Chromosome"/>
</dbReference>
<proteinExistence type="predicted"/>
<dbReference type="AlphaFoldDB" id="A0A3T0HZG0"/>
<dbReference type="KEGG" id="nmk:CHR53_15490"/>
<dbReference type="EMBL" id="CP022572">
    <property type="protein sequence ID" value="AZU62560.1"/>
    <property type="molecule type" value="Genomic_DNA"/>
</dbReference>
<evidence type="ECO:0000313" key="2">
    <source>
        <dbReference type="Proteomes" id="UP000282892"/>
    </source>
</evidence>
<protein>
    <submittedName>
        <fullName evidence="1">Uncharacterized protein</fullName>
    </submittedName>
</protein>
<organism evidence="1 2">
    <name type="scientific">Neobacillus mesonae</name>
    <dbReference type="NCBI Taxonomy" id="1193713"/>
    <lineage>
        <taxon>Bacteria</taxon>
        <taxon>Bacillati</taxon>
        <taxon>Bacillota</taxon>
        <taxon>Bacilli</taxon>
        <taxon>Bacillales</taxon>
        <taxon>Bacillaceae</taxon>
        <taxon>Neobacillus</taxon>
    </lineage>
</organism>
<accession>A0A3T0HZG0</accession>
<sequence>MIIPRFAASVAAMFLTTEAVIAKIRRIEGNKSSSNNISELILPPILEVGFFYKNFDVKKEGFNQ</sequence>
<name>A0A3T0HZG0_9BACI</name>